<dbReference type="Pfam" id="PF01381">
    <property type="entry name" value="HTH_3"/>
    <property type="match status" value="1"/>
</dbReference>
<comment type="caution">
    <text evidence="3">The sequence shown here is derived from an EMBL/GenBank/DDBJ whole genome shotgun (WGS) entry which is preliminary data.</text>
</comment>
<dbReference type="PANTHER" id="PTHR37038:SF14">
    <property type="entry name" value="TRANSCRIPTIONAL ACTIVATOR"/>
    <property type="match status" value="1"/>
</dbReference>
<dbReference type="RefSeq" id="WP_076369612.1">
    <property type="nucleotide sequence ID" value="NZ_FTMX01000005.1"/>
</dbReference>
<dbReference type="EMBL" id="FTMX01000005">
    <property type="protein sequence ID" value="SIR75801.1"/>
    <property type="molecule type" value="Genomic_DNA"/>
</dbReference>
<dbReference type="PROSITE" id="PS50943">
    <property type="entry name" value="HTH_CROC1"/>
    <property type="match status" value="1"/>
</dbReference>
<name>A0A9X8RBH3_9BACI</name>
<evidence type="ECO:0000259" key="2">
    <source>
        <dbReference type="PROSITE" id="PS50943"/>
    </source>
</evidence>
<dbReference type="Gene3D" id="1.25.40.10">
    <property type="entry name" value="Tetratricopeptide repeat domain"/>
    <property type="match status" value="1"/>
</dbReference>
<evidence type="ECO:0000313" key="4">
    <source>
        <dbReference type="Proteomes" id="UP000185829"/>
    </source>
</evidence>
<dbReference type="InterPro" id="IPR010982">
    <property type="entry name" value="Lambda_DNA-bd_dom_sf"/>
</dbReference>
<dbReference type="SUPFAM" id="SSF47413">
    <property type="entry name" value="lambda repressor-like DNA-binding domains"/>
    <property type="match status" value="1"/>
</dbReference>
<dbReference type="InterPro" id="IPR053163">
    <property type="entry name" value="HTH-type_regulator_Rgg"/>
</dbReference>
<keyword evidence="1" id="KW-0802">TPR repeat</keyword>
<protein>
    <submittedName>
        <fullName evidence="3">Tetratricopeptide repeat-containing protein</fullName>
    </submittedName>
</protein>
<feature type="repeat" description="TPR" evidence="1">
    <location>
        <begin position="156"/>
        <end position="189"/>
    </location>
</feature>
<dbReference type="Pfam" id="PF18768">
    <property type="entry name" value="RNPP_C"/>
    <property type="match status" value="1"/>
</dbReference>
<dbReference type="InterPro" id="IPR011990">
    <property type="entry name" value="TPR-like_helical_dom_sf"/>
</dbReference>
<dbReference type="InterPro" id="IPR041315">
    <property type="entry name" value="PlcR_TPR"/>
</dbReference>
<sequence>MKIEVGSVINELRIKQNLTREELAKDICETNALSDYERSISSPTIDELALFADKLKVDLHYFFTTKNEPIYNYIETIKLLINKYKRTRNYEAIYEIVQKEMATAPEKSISFYQFLKWHEGISLFYLFNDKQRAIELLNEAIQITMGKRVILHQQEIEVLNSIGIIHFKTKNYEEAIIIFNEALEFIENIPHANQEGTIIVKIIHGLAQTLTELHYYQESLNYTLKGINICNSIESLYLYAELHLLTGKNLVQLQQPEKGLHYIKQSKNIFSLQKNEEFIRMAEHELESILQCL</sequence>
<gene>
    <name evidence="3" type="ORF">SAMN05878482_105361</name>
</gene>
<dbReference type="AlphaFoldDB" id="A0A9X8RBH3"/>
<dbReference type="CDD" id="cd00093">
    <property type="entry name" value="HTH_XRE"/>
    <property type="match status" value="1"/>
</dbReference>
<reference evidence="3 4" key="1">
    <citation type="submission" date="2017-01" db="EMBL/GenBank/DDBJ databases">
        <authorList>
            <person name="Varghese N."/>
            <person name="Submissions S."/>
        </authorList>
    </citation>
    <scope>NUCLEOTIDE SEQUENCE [LARGE SCALE GENOMIC DNA]</scope>
    <source>
        <strain evidence="3 4">RUG2-6</strain>
    </source>
</reference>
<evidence type="ECO:0000313" key="3">
    <source>
        <dbReference type="EMBL" id="SIR75801.1"/>
    </source>
</evidence>
<dbReference type="GO" id="GO:0003677">
    <property type="term" value="F:DNA binding"/>
    <property type="evidence" value="ECO:0007669"/>
    <property type="project" value="InterPro"/>
</dbReference>
<feature type="domain" description="HTH cro/C1-type" evidence="2">
    <location>
        <begin position="9"/>
        <end position="62"/>
    </location>
</feature>
<proteinExistence type="predicted"/>
<evidence type="ECO:0000256" key="1">
    <source>
        <dbReference type="PROSITE-ProRule" id="PRU00339"/>
    </source>
</evidence>
<dbReference type="SUPFAM" id="SSF48452">
    <property type="entry name" value="TPR-like"/>
    <property type="match status" value="1"/>
</dbReference>
<dbReference type="SMART" id="SM00530">
    <property type="entry name" value="HTH_XRE"/>
    <property type="match status" value="1"/>
</dbReference>
<dbReference type="PROSITE" id="PS50005">
    <property type="entry name" value="TPR"/>
    <property type="match status" value="1"/>
</dbReference>
<dbReference type="Proteomes" id="UP000185829">
    <property type="component" value="Unassembled WGS sequence"/>
</dbReference>
<accession>A0A9X8RBH3</accession>
<dbReference type="PANTHER" id="PTHR37038">
    <property type="entry name" value="TRANSCRIPTIONAL REGULATOR-RELATED"/>
    <property type="match status" value="1"/>
</dbReference>
<organism evidence="3 4">
    <name type="scientific">Peribacillus simplex</name>
    <dbReference type="NCBI Taxonomy" id="1478"/>
    <lineage>
        <taxon>Bacteria</taxon>
        <taxon>Bacillati</taxon>
        <taxon>Bacillota</taxon>
        <taxon>Bacilli</taxon>
        <taxon>Bacillales</taxon>
        <taxon>Bacillaceae</taxon>
        <taxon>Peribacillus</taxon>
    </lineage>
</organism>
<dbReference type="InterPro" id="IPR001387">
    <property type="entry name" value="Cro/C1-type_HTH"/>
</dbReference>
<dbReference type="InterPro" id="IPR019734">
    <property type="entry name" value="TPR_rpt"/>
</dbReference>
<dbReference type="SMART" id="SM00028">
    <property type="entry name" value="TPR"/>
    <property type="match status" value="1"/>
</dbReference>